<dbReference type="InterPro" id="IPR038980">
    <property type="entry name" value="ATM_plant"/>
</dbReference>
<organism evidence="1 2">
    <name type="scientific">Pisum sativum</name>
    <name type="common">Garden pea</name>
    <name type="synonym">Lathyrus oleraceus</name>
    <dbReference type="NCBI Taxonomy" id="3888"/>
    <lineage>
        <taxon>Eukaryota</taxon>
        <taxon>Viridiplantae</taxon>
        <taxon>Streptophyta</taxon>
        <taxon>Embryophyta</taxon>
        <taxon>Tracheophyta</taxon>
        <taxon>Spermatophyta</taxon>
        <taxon>Magnoliopsida</taxon>
        <taxon>eudicotyledons</taxon>
        <taxon>Gunneridae</taxon>
        <taxon>Pentapetalae</taxon>
        <taxon>rosids</taxon>
        <taxon>fabids</taxon>
        <taxon>Fabales</taxon>
        <taxon>Fabaceae</taxon>
        <taxon>Papilionoideae</taxon>
        <taxon>50 kb inversion clade</taxon>
        <taxon>NPAAA clade</taxon>
        <taxon>Hologalegina</taxon>
        <taxon>IRL clade</taxon>
        <taxon>Fabeae</taxon>
        <taxon>Lathyrus</taxon>
    </lineage>
</organism>
<evidence type="ECO:0000313" key="1">
    <source>
        <dbReference type="EMBL" id="KAI5407077.1"/>
    </source>
</evidence>
<name>A0A9D5AD82_PEA</name>
<reference evidence="1 2" key="1">
    <citation type="journal article" date="2022" name="Nat. Genet.">
        <title>Improved pea reference genome and pan-genome highlight genomic features and evolutionary characteristics.</title>
        <authorList>
            <person name="Yang T."/>
            <person name="Liu R."/>
            <person name="Luo Y."/>
            <person name="Hu S."/>
            <person name="Wang D."/>
            <person name="Wang C."/>
            <person name="Pandey M.K."/>
            <person name="Ge S."/>
            <person name="Xu Q."/>
            <person name="Li N."/>
            <person name="Li G."/>
            <person name="Huang Y."/>
            <person name="Saxena R.K."/>
            <person name="Ji Y."/>
            <person name="Li M."/>
            <person name="Yan X."/>
            <person name="He Y."/>
            <person name="Liu Y."/>
            <person name="Wang X."/>
            <person name="Xiang C."/>
            <person name="Varshney R.K."/>
            <person name="Ding H."/>
            <person name="Gao S."/>
            <person name="Zong X."/>
        </authorList>
    </citation>
    <scope>NUCLEOTIDE SEQUENCE [LARGE SCALE GENOMIC DNA]</scope>
    <source>
        <strain evidence="1 2">cv. Zhongwan 6</strain>
    </source>
</reference>
<evidence type="ECO:0000313" key="2">
    <source>
        <dbReference type="Proteomes" id="UP001058974"/>
    </source>
</evidence>
<protein>
    <submittedName>
        <fullName evidence="1">Uncharacterized protein</fullName>
    </submittedName>
</protein>
<proteinExistence type="predicted"/>
<dbReference type="AlphaFoldDB" id="A0A9D5AD82"/>
<accession>A0A9D5AD82</accession>
<dbReference type="GO" id="GO:0006974">
    <property type="term" value="P:DNA damage response"/>
    <property type="evidence" value="ECO:0007669"/>
    <property type="project" value="InterPro"/>
</dbReference>
<gene>
    <name evidence="1" type="ORF">KIW84_053360</name>
</gene>
<keyword evidence="2" id="KW-1185">Reference proteome</keyword>
<dbReference type="PANTHER" id="PTHR37079">
    <property type="entry name" value="SERINE/THREONINE-PROTEIN KINASE ATM"/>
    <property type="match status" value="1"/>
</dbReference>
<dbReference type="PANTHER" id="PTHR37079:SF4">
    <property type="entry name" value="SERINE_THREONINE-PROTEIN KINASE ATM"/>
    <property type="match status" value="1"/>
</dbReference>
<dbReference type="EMBL" id="JAMSHJ010000005">
    <property type="protein sequence ID" value="KAI5407077.1"/>
    <property type="molecule type" value="Genomic_DNA"/>
</dbReference>
<comment type="caution">
    <text evidence="1">The sequence shown here is derived from an EMBL/GenBank/DDBJ whole genome shotgun (WGS) entry which is preliminary data.</text>
</comment>
<dbReference type="GO" id="GO:0004674">
    <property type="term" value="F:protein serine/threonine kinase activity"/>
    <property type="evidence" value="ECO:0007669"/>
    <property type="project" value="InterPro"/>
</dbReference>
<dbReference type="Gramene" id="Psat05G0336000-T9">
    <property type="protein sequence ID" value="KAI5407077.1"/>
    <property type="gene ID" value="KIW84_053360"/>
</dbReference>
<sequence>MLNNAVRIIQEDSDHLASGLSYVPTCEDTGSLAALVHCFLSSPIFCEWRDQNLDFVPFNEVIQSVERLLKEFVNLYDGYSQHLTSLRSDMIMQDTASTDSMQNSCSHDISKSRIVDMELDVNDDSRDADSLLVKQIGSGVSSSAEKWKVGMISLISCFFSASPVLTWNALFKLMEKEYDPKVNVMSNIITEQIGLKLACGNVLTSTHALLSNLSSLDAAGKENCGLYSSEVETEQVSLNFNIFGFLDSPIDN</sequence>
<dbReference type="Proteomes" id="UP001058974">
    <property type="component" value="Chromosome 5"/>
</dbReference>